<dbReference type="AlphaFoldDB" id="A0A1H9GI66"/>
<keyword evidence="2 5" id="KW-0812">Transmembrane</keyword>
<reference evidence="6 7" key="1">
    <citation type="submission" date="2016-10" db="EMBL/GenBank/DDBJ databases">
        <authorList>
            <person name="de Groot N.N."/>
        </authorList>
    </citation>
    <scope>NUCLEOTIDE SEQUENCE [LARGE SCALE GENOMIC DNA]</scope>
    <source>
        <strain evidence="6 7">A52C2</strain>
    </source>
</reference>
<dbReference type="GO" id="GO:0005886">
    <property type="term" value="C:plasma membrane"/>
    <property type="evidence" value="ECO:0007669"/>
    <property type="project" value="UniProtKB-UniRule"/>
</dbReference>
<organism evidence="6 7">
    <name type="scientific">Faunimonas pinastri</name>
    <dbReference type="NCBI Taxonomy" id="1855383"/>
    <lineage>
        <taxon>Bacteria</taxon>
        <taxon>Pseudomonadati</taxon>
        <taxon>Pseudomonadota</taxon>
        <taxon>Alphaproteobacteria</taxon>
        <taxon>Hyphomicrobiales</taxon>
        <taxon>Afifellaceae</taxon>
        <taxon>Faunimonas</taxon>
    </lineage>
</organism>
<feature type="transmembrane region" description="Helical" evidence="5">
    <location>
        <begin position="29"/>
        <end position="49"/>
    </location>
</feature>
<dbReference type="STRING" id="1855383.SAMN05216548_10547"/>
<accession>A0A1H9GI66</accession>
<dbReference type="InterPro" id="IPR009760">
    <property type="entry name" value="DUF1328"/>
</dbReference>
<evidence type="ECO:0000256" key="4">
    <source>
        <dbReference type="ARBA" id="ARBA00023136"/>
    </source>
</evidence>
<comment type="caution">
    <text evidence="5">Lacks conserved residue(s) required for the propagation of feature annotation.</text>
</comment>
<protein>
    <recommendedName>
        <fullName evidence="5">UPF0391 membrane protein SAMN05216548_10547</fullName>
    </recommendedName>
</protein>
<feature type="transmembrane region" description="Helical" evidence="5">
    <location>
        <begin position="61"/>
        <end position="85"/>
    </location>
</feature>
<proteinExistence type="inferred from homology"/>
<evidence type="ECO:0000256" key="2">
    <source>
        <dbReference type="ARBA" id="ARBA00022692"/>
    </source>
</evidence>
<evidence type="ECO:0000313" key="7">
    <source>
        <dbReference type="Proteomes" id="UP000199647"/>
    </source>
</evidence>
<dbReference type="HAMAP" id="MF_01361">
    <property type="entry name" value="UPF0391"/>
    <property type="match status" value="1"/>
</dbReference>
<evidence type="ECO:0000256" key="1">
    <source>
        <dbReference type="ARBA" id="ARBA00022475"/>
    </source>
</evidence>
<keyword evidence="1 5" id="KW-1003">Cell membrane</keyword>
<keyword evidence="3 5" id="KW-1133">Transmembrane helix</keyword>
<evidence type="ECO:0000256" key="5">
    <source>
        <dbReference type="HAMAP-Rule" id="MF_01361"/>
    </source>
</evidence>
<keyword evidence="7" id="KW-1185">Reference proteome</keyword>
<comment type="similarity">
    <text evidence="5">Belongs to the UPF0391 family.</text>
</comment>
<gene>
    <name evidence="6" type="ORF">SAMN05216548_10547</name>
</gene>
<sequence>MAAAELLTTPGSSLKSTIAAKRAIWGDHMLKYALIFFVISIIAGAFGFTGVARGAAGIARILFFLFLIIFIVLLILALTAGAHLAV</sequence>
<dbReference type="EMBL" id="FOFG01000005">
    <property type="protein sequence ID" value="SEQ49775.1"/>
    <property type="molecule type" value="Genomic_DNA"/>
</dbReference>
<evidence type="ECO:0000313" key="6">
    <source>
        <dbReference type="EMBL" id="SEQ49775.1"/>
    </source>
</evidence>
<name>A0A1H9GI66_9HYPH</name>
<dbReference type="Pfam" id="PF07043">
    <property type="entry name" value="DUF1328"/>
    <property type="match status" value="1"/>
</dbReference>
<keyword evidence="4 5" id="KW-0472">Membrane</keyword>
<dbReference type="Proteomes" id="UP000199647">
    <property type="component" value="Unassembled WGS sequence"/>
</dbReference>
<evidence type="ECO:0000256" key="3">
    <source>
        <dbReference type="ARBA" id="ARBA00022989"/>
    </source>
</evidence>
<dbReference type="NCBIfam" id="NF010226">
    <property type="entry name" value="PRK13682.1-1"/>
    <property type="match status" value="1"/>
</dbReference>
<dbReference type="NCBIfam" id="NF010234">
    <property type="entry name" value="PRK13682.2-5"/>
    <property type="match status" value="1"/>
</dbReference>